<feature type="domain" description="FtsK" evidence="5">
    <location>
        <begin position="171"/>
        <end position="365"/>
    </location>
</feature>
<keyword evidence="3 4" id="KW-0067">ATP-binding</keyword>
<dbReference type="SUPFAM" id="SSF52540">
    <property type="entry name" value="P-loop containing nucleoside triphosphate hydrolases"/>
    <property type="match status" value="1"/>
</dbReference>
<keyword evidence="2 4" id="KW-0547">Nucleotide-binding</keyword>
<keyword evidence="7" id="KW-1185">Reference proteome</keyword>
<evidence type="ECO:0000259" key="5">
    <source>
        <dbReference type="PROSITE" id="PS50901"/>
    </source>
</evidence>
<reference evidence="6" key="1">
    <citation type="submission" date="2022-05" db="EMBL/GenBank/DDBJ databases">
        <title>Comparative genomics of Staphylococcus equorum isolates.</title>
        <authorList>
            <person name="Luelf R.H."/>
        </authorList>
    </citation>
    <scope>NUCLEOTIDE SEQUENCE</scope>
    <source>
        <strain evidence="6">TMW 2.2497</strain>
    </source>
</reference>
<gene>
    <name evidence="6" type="ORF">M4L89_12400</name>
</gene>
<accession>A0A9X4LAU6</accession>
<organism evidence="6 7">
    <name type="scientific">Staphylococcus equorum</name>
    <dbReference type="NCBI Taxonomy" id="246432"/>
    <lineage>
        <taxon>Bacteria</taxon>
        <taxon>Bacillati</taxon>
        <taxon>Bacillota</taxon>
        <taxon>Bacilli</taxon>
        <taxon>Bacillales</taxon>
        <taxon>Staphylococcaceae</taxon>
        <taxon>Staphylococcus</taxon>
    </lineage>
</organism>
<dbReference type="PROSITE" id="PS50901">
    <property type="entry name" value="FTSK"/>
    <property type="match status" value="1"/>
</dbReference>
<dbReference type="PANTHER" id="PTHR22683">
    <property type="entry name" value="SPORULATION PROTEIN RELATED"/>
    <property type="match status" value="1"/>
</dbReference>
<evidence type="ECO:0000256" key="2">
    <source>
        <dbReference type="ARBA" id="ARBA00022741"/>
    </source>
</evidence>
<dbReference type="EMBL" id="JAMBQA010000008">
    <property type="protein sequence ID" value="MDG0847029.1"/>
    <property type="molecule type" value="Genomic_DNA"/>
</dbReference>
<dbReference type="Pfam" id="PF01580">
    <property type="entry name" value="FtsK_SpoIIIE"/>
    <property type="match status" value="1"/>
</dbReference>
<sequence length="417" mass="48971">MITLLQTIKNLKSNFRKNRFKYESSQLNDYIFPTDLFTDNQELAEERYLKAEKLSQQIQEDLWQLLPLLFKNIIFIDKTINTRNSLFKYKFKNVDVVLDTRKLEKELIEALHIQNISIARNGYTLEISIPHTDFDQDDEINTFAVPIDNRKVFENVRLEKKTEYIIGVSQENEVIKGNMDSNQKSMLLTGDGGTGKTNWFHQILLTMMAHNNPDDIKFYIMDFKRSTDYLMYNDLPYMLENPIYDIEIAEKTFNFISEKIEQRRKLFSENEVQDIDEYNNKEDTLKINKLPRWIIFVDEYAPLNIDSTSTNALIALLKKINRSEGVGIHLFISTSIVRKTNLLDEIKFYIDKQTTLKLSSLTASQISIDKPCAETLLNHGDMLIEITDNLNRIQNLYISDNEIRKITNYLKDKYDVS</sequence>
<comment type="caution">
    <text evidence="6">The sequence shown here is derived from an EMBL/GenBank/DDBJ whole genome shotgun (WGS) entry which is preliminary data.</text>
</comment>
<name>A0A9X4LAU6_9STAP</name>
<dbReference type="InterPro" id="IPR027417">
    <property type="entry name" value="P-loop_NTPase"/>
</dbReference>
<proteinExistence type="predicted"/>
<dbReference type="PANTHER" id="PTHR22683:SF41">
    <property type="entry name" value="DNA TRANSLOCASE FTSK"/>
    <property type="match status" value="1"/>
</dbReference>
<evidence type="ECO:0000256" key="3">
    <source>
        <dbReference type="ARBA" id="ARBA00022840"/>
    </source>
</evidence>
<feature type="binding site" evidence="4">
    <location>
        <begin position="190"/>
        <end position="197"/>
    </location>
    <ligand>
        <name>ATP</name>
        <dbReference type="ChEBI" id="CHEBI:30616"/>
    </ligand>
</feature>
<dbReference type="GO" id="GO:0016020">
    <property type="term" value="C:membrane"/>
    <property type="evidence" value="ECO:0007669"/>
    <property type="project" value="UniProtKB-SubCell"/>
</dbReference>
<dbReference type="InterPro" id="IPR050206">
    <property type="entry name" value="FtsK/SpoIIIE/SftA"/>
</dbReference>
<evidence type="ECO:0000256" key="4">
    <source>
        <dbReference type="PROSITE-ProRule" id="PRU00289"/>
    </source>
</evidence>
<dbReference type="Proteomes" id="UP001152422">
    <property type="component" value="Unassembled WGS sequence"/>
</dbReference>
<dbReference type="GO" id="GO:0003677">
    <property type="term" value="F:DNA binding"/>
    <property type="evidence" value="ECO:0007669"/>
    <property type="project" value="InterPro"/>
</dbReference>
<dbReference type="InterPro" id="IPR002543">
    <property type="entry name" value="FtsK_dom"/>
</dbReference>
<protein>
    <submittedName>
        <fullName evidence="6">FtsK/SpoIIIE domain-containing protein</fullName>
    </submittedName>
</protein>
<dbReference type="Gene3D" id="3.40.50.300">
    <property type="entry name" value="P-loop containing nucleotide triphosphate hydrolases"/>
    <property type="match status" value="1"/>
</dbReference>
<evidence type="ECO:0000313" key="7">
    <source>
        <dbReference type="Proteomes" id="UP001152422"/>
    </source>
</evidence>
<dbReference type="AlphaFoldDB" id="A0A9X4LAU6"/>
<evidence type="ECO:0000256" key="1">
    <source>
        <dbReference type="ARBA" id="ARBA00004141"/>
    </source>
</evidence>
<comment type="subcellular location">
    <subcellularLocation>
        <location evidence="1">Membrane</location>
        <topology evidence="1">Multi-pass membrane protein</topology>
    </subcellularLocation>
</comment>
<dbReference type="GO" id="GO:0005524">
    <property type="term" value="F:ATP binding"/>
    <property type="evidence" value="ECO:0007669"/>
    <property type="project" value="UniProtKB-UniRule"/>
</dbReference>
<evidence type="ECO:0000313" key="6">
    <source>
        <dbReference type="EMBL" id="MDG0847029.1"/>
    </source>
</evidence>
<dbReference type="RefSeq" id="WP_107518122.1">
    <property type="nucleotide sequence ID" value="NZ_JAMBPY010000008.1"/>
</dbReference>